<feature type="transmembrane region" description="Helical" evidence="9">
    <location>
        <begin position="288"/>
        <end position="307"/>
    </location>
</feature>
<evidence type="ECO:0000256" key="9">
    <source>
        <dbReference type="SAM" id="Phobius"/>
    </source>
</evidence>
<evidence type="ECO:0000256" key="6">
    <source>
        <dbReference type="ARBA" id="ARBA00022840"/>
    </source>
</evidence>
<dbReference type="PANTHER" id="PTHR43394:SF1">
    <property type="entry name" value="ATP-BINDING CASSETTE SUB-FAMILY B MEMBER 10, MITOCHONDRIAL"/>
    <property type="match status" value="1"/>
</dbReference>
<keyword evidence="3" id="KW-1003">Cell membrane</keyword>
<dbReference type="SMART" id="SM00382">
    <property type="entry name" value="AAA"/>
    <property type="match status" value="1"/>
</dbReference>
<dbReference type="InterPro" id="IPR039421">
    <property type="entry name" value="Type_1_exporter"/>
</dbReference>
<keyword evidence="13" id="KW-1185">Reference proteome</keyword>
<dbReference type="InterPro" id="IPR011527">
    <property type="entry name" value="ABC1_TM_dom"/>
</dbReference>
<evidence type="ECO:0000256" key="7">
    <source>
        <dbReference type="ARBA" id="ARBA00022989"/>
    </source>
</evidence>
<keyword evidence="7 9" id="KW-1133">Transmembrane helix</keyword>
<dbReference type="InterPro" id="IPR027417">
    <property type="entry name" value="P-loop_NTPase"/>
</dbReference>
<dbReference type="InterPro" id="IPR003439">
    <property type="entry name" value="ABC_transporter-like_ATP-bd"/>
</dbReference>
<dbReference type="AlphaFoldDB" id="A0A316HEA2"/>
<dbReference type="GO" id="GO:0015421">
    <property type="term" value="F:ABC-type oligopeptide transporter activity"/>
    <property type="evidence" value="ECO:0007669"/>
    <property type="project" value="TreeGrafter"/>
</dbReference>
<comment type="subcellular location">
    <subcellularLocation>
        <location evidence="1">Cell membrane</location>
        <topology evidence="1">Multi-pass membrane protein</topology>
    </subcellularLocation>
</comment>
<proteinExistence type="predicted"/>
<organism evidence="12 13">
    <name type="scientific">Mucilaginibacter oryzae</name>
    <dbReference type="NCBI Taxonomy" id="468058"/>
    <lineage>
        <taxon>Bacteria</taxon>
        <taxon>Pseudomonadati</taxon>
        <taxon>Bacteroidota</taxon>
        <taxon>Sphingobacteriia</taxon>
        <taxon>Sphingobacteriales</taxon>
        <taxon>Sphingobacteriaceae</taxon>
        <taxon>Mucilaginibacter</taxon>
    </lineage>
</organism>
<dbReference type="Pfam" id="PF00664">
    <property type="entry name" value="ABC_membrane"/>
    <property type="match status" value="1"/>
</dbReference>
<dbReference type="PROSITE" id="PS50929">
    <property type="entry name" value="ABC_TM1F"/>
    <property type="match status" value="1"/>
</dbReference>
<feature type="domain" description="ABC transporter" evidence="10">
    <location>
        <begin position="355"/>
        <end position="590"/>
    </location>
</feature>
<keyword evidence="2" id="KW-0813">Transport</keyword>
<keyword evidence="8 9" id="KW-0472">Membrane</keyword>
<evidence type="ECO:0000256" key="3">
    <source>
        <dbReference type="ARBA" id="ARBA00022475"/>
    </source>
</evidence>
<name>A0A316HEA2_9SPHI</name>
<evidence type="ECO:0000259" key="11">
    <source>
        <dbReference type="PROSITE" id="PS50929"/>
    </source>
</evidence>
<evidence type="ECO:0000256" key="4">
    <source>
        <dbReference type="ARBA" id="ARBA00022692"/>
    </source>
</evidence>
<evidence type="ECO:0000259" key="10">
    <source>
        <dbReference type="PROSITE" id="PS50893"/>
    </source>
</evidence>
<evidence type="ECO:0000256" key="2">
    <source>
        <dbReference type="ARBA" id="ARBA00022448"/>
    </source>
</evidence>
<evidence type="ECO:0000313" key="12">
    <source>
        <dbReference type="EMBL" id="PWK78826.1"/>
    </source>
</evidence>
<dbReference type="EMBL" id="QGHA01000002">
    <property type="protein sequence ID" value="PWK78826.1"/>
    <property type="molecule type" value="Genomic_DNA"/>
</dbReference>
<evidence type="ECO:0000313" key="13">
    <source>
        <dbReference type="Proteomes" id="UP000245678"/>
    </source>
</evidence>
<dbReference type="SUPFAM" id="SSF52540">
    <property type="entry name" value="P-loop containing nucleoside triphosphate hydrolases"/>
    <property type="match status" value="1"/>
</dbReference>
<dbReference type="SUPFAM" id="SSF90123">
    <property type="entry name" value="ABC transporter transmembrane region"/>
    <property type="match status" value="1"/>
</dbReference>
<feature type="transmembrane region" description="Helical" evidence="9">
    <location>
        <begin position="35"/>
        <end position="60"/>
    </location>
</feature>
<dbReference type="Gene3D" id="3.40.50.300">
    <property type="entry name" value="P-loop containing nucleotide triphosphate hydrolases"/>
    <property type="match status" value="1"/>
</dbReference>
<dbReference type="CDD" id="cd18547">
    <property type="entry name" value="ABC_6TM_Tm288_like"/>
    <property type="match status" value="1"/>
</dbReference>
<dbReference type="GO" id="GO:0016887">
    <property type="term" value="F:ATP hydrolysis activity"/>
    <property type="evidence" value="ECO:0007669"/>
    <property type="project" value="InterPro"/>
</dbReference>
<feature type="transmembrane region" description="Helical" evidence="9">
    <location>
        <begin position="262"/>
        <end position="282"/>
    </location>
</feature>
<evidence type="ECO:0000256" key="5">
    <source>
        <dbReference type="ARBA" id="ARBA00022741"/>
    </source>
</evidence>
<dbReference type="RefSeq" id="WP_109607102.1">
    <property type="nucleotide sequence ID" value="NZ_QGHA01000002.1"/>
</dbReference>
<keyword evidence="6 12" id="KW-0067">ATP-binding</keyword>
<dbReference type="Proteomes" id="UP000245678">
    <property type="component" value="Unassembled WGS sequence"/>
</dbReference>
<sequence>MNYDLNQLSKTQQKTSTLTGLKKLLQLIAHEKPTLIIAFFIIITNSALNLLGPLIIGHTIDNYVQHKDFHGLLRNAAILLAMYTAALFTSYKQTTLMGGVGQRMLFTLRNAIFNKLQQLPVAFFNQNKAGDLISRVNNDTDKLNQFFSQSLMQFIGNISTMIGAGIFLLVINFELGAAALSPSLVILFLTLVLSPWIKRKNAANLKSTGGLSAEIQESLGNFKVIIAFNRRDYFRKRFQEANNDNYKTAIGSGLANNVFVPVYGLLASFAQLIVLCFGIHLIRVTTGTNAFTIGALMAYLIYVTNFYNPLRQLAALWANFQTAMAGWDRISQILSLESNLAVLPAGTAENNAGLLEFRHVHFSYDEKREILHDICFKLEQGKTYALVGPTGGGKTTTASLIARLYDPTKGMVLLGGKDIRTFTAEERTRKIGFILQEPFLFTGTVRDNILYGNELYKDHTNEQMEQVIRDANLGTLLAIFEEGLETKVLSGGDSISLGQKQLIAFMRAVLRNPEILILDEATANIDTITERLLSDILDKLPETTTRVIIAHRLNTIENADEIFFVNSGEVIRAGSFNDAMDLLLQGKRVS</sequence>
<gene>
    <name evidence="12" type="ORF">LX99_01279</name>
</gene>
<protein>
    <submittedName>
        <fullName evidence="12">ATP-binding cassette subfamily B protein</fullName>
    </submittedName>
</protein>
<dbReference type="InterPro" id="IPR003593">
    <property type="entry name" value="AAA+_ATPase"/>
</dbReference>
<feature type="domain" description="ABC transmembrane type-1" evidence="11">
    <location>
        <begin position="36"/>
        <end position="322"/>
    </location>
</feature>
<dbReference type="GO" id="GO:0005886">
    <property type="term" value="C:plasma membrane"/>
    <property type="evidence" value="ECO:0007669"/>
    <property type="project" value="UniProtKB-SubCell"/>
</dbReference>
<evidence type="ECO:0000256" key="1">
    <source>
        <dbReference type="ARBA" id="ARBA00004651"/>
    </source>
</evidence>
<evidence type="ECO:0000256" key="8">
    <source>
        <dbReference type="ARBA" id="ARBA00023136"/>
    </source>
</evidence>
<comment type="caution">
    <text evidence="12">The sequence shown here is derived from an EMBL/GenBank/DDBJ whole genome shotgun (WGS) entry which is preliminary data.</text>
</comment>
<reference evidence="12 13" key="1">
    <citation type="submission" date="2018-05" db="EMBL/GenBank/DDBJ databases">
        <title>Genomic Encyclopedia of Archaeal and Bacterial Type Strains, Phase II (KMG-II): from individual species to whole genera.</title>
        <authorList>
            <person name="Goeker M."/>
        </authorList>
    </citation>
    <scope>NUCLEOTIDE SEQUENCE [LARGE SCALE GENOMIC DNA]</scope>
    <source>
        <strain evidence="12 13">DSM 19975</strain>
    </source>
</reference>
<keyword evidence="5" id="KW-0547">Nucleotide-binding</keyword>
<dbReference type="InterPro" id="IPR036640">
    <property type="entry name" value="ABC1_TM_sf"/>
</dbReference>
<keyword evidence="4 9" id="KW-0812">Transmembrane</keyword>
<dbReference type="Pfam" id="PF00005">
    <property type="entry name" value="ABC_tran"/>
    <property type="match status" value="1"/>
</dbReference>
<feature type="transmembrane region" description="Helical" evidence="9">
    <location>
        <begin position="72"/>
        <end position="91"/>
    </location>
</feature>
<feature type="transmembrane region" description="Helical" evidence="9">
    <location>
        <begin position="151"/>
        <end position="171"/>
    </location>
</feature>
<dbReference type="Gene3D" id="1.20.1560.10">
    <property type="entry name" value="ABC transporter type 1, transmembrane domain"/>
    <property type="match status" value="1"/>
</dbReference>
<dbReference type="PANTHER" id="PTHR43394">
    <property type="entry name" value="ATP-DEPENDENT PERMEASE MDL1, MITOCHONDRIAL"/>
    <property type="match status" value="1"/>
</dbReference>
<dbReference type="PROSITE" id="PS50893">
    <property type="entry name" value="ABC_TRANSPORTER_2"/>
    <property type="match status" value="1"/>
</dbReference>
<dbReference type="FunFam" id="3.40.50.300:FF:000854">
    <property type="entry name" value="Multidrug ABC transporter ATP-binding protein"/>
    <property type="match status" value="1"/>
</dbReference>
<dbReference type="GO" id="GO:0005524">
    <property type="term" value="F:ATP binding"/>
    <property type="evidence" value="ECO:0007669"/>
    <property type="project" value="UniProtKB-KW"/>
</dbReference>
<feature type="transmembrane region" description="Helical" evidence="9">
    <location>
        <begin position="177"/>
        <end position="197"/>
    </location>
</feature>
<accession>A0A316HEA2</accession>